<accession>A0A239M0P4</accession>
<dbReference type="Proteomes" id="UP000198356">
    <property type="component" value="Unassembled WGS sequence"/>
</dbReference>
<dbReference type="EMBL" id="FZOU01000009">
    <property type="protein sequence ID" value="SNT36346.1"/>
    <property type="molecule type" value="Genomic_DNA"/>
</dbReference>
<protein>
    <submittedName>
        <fullName evidence="6">Transcriptional regulator, LysR family</fullName>
    </submittedName>
</protein>
<name>A0A239M0P4_9BACT</name>
<dbReference type="PROSITE" id="PS50931">
    <property type="entry name" value="HTH_LYSR"/>
    <property type="match status" value="1"/>
</dbReference>
<dbReference type="PRINTS" id="PR00039">
    <property type="entry name" value="HTHLYSR"/>
</dbReference>
<dbReference type="Pfam" id="PF00126">
    <property type="entry name" value="HTH_1"/>
    <property type="match status" value="1"/>
</dbReference>
<evidence type="ECO:0000313" key="6">
    <source>
        <dbReference type="EMBL" id="SNT36346.1"/>
    </source>
</evidence>
<dbReference type="SUPFAM" id="SSF53850">
    <property type="entry name" value="Periplasmic binding protein-like II"/>
    <property type="match status" value="1"/>
</dbReference>
<dbReference type="RefSeq" id="WP_089410013.1">
    <property type="nucleotide sequence ID" value="NZ_FZOU01000009.1"/>
</dbReference>
<dbReference type="InterPro" id="IPR036390">
    <property type="entry name" value="WH_DNA-bd_sf"/>
</dbReference>
<evidence type="ECO:0000256" key="1">
    <source>
        <dbReference type="ARBA" id="ARBA00009437"/>
    </source>
</evidence>
<reference evidence="6 7" key="1">
    <citation type="submission" date="2017-06" db="EMBL/GenBank/DDBJ databases">
        <authorList>
            <person name="Kim H.J."/>
            <person name="Triplett B.A."/>
        </authorList>
    </citation>
    <scope>NUCLEOTIDE SEQUENCE [LARGE SCALE GENOMIC DNA]</scope>
    <source>
        <strain evidence="6 7">DSM 18704</strain>
    </source>
</reference>
<dbReference type="OrthoDB" id="108771at2"/>
<dbReference type="GO" id="GO:0003677">
    <property type="term" value="F:DNA binding"/>
    <property type="evidence" value="ECO:0007669"/>
    <property type="project" value="UniProtKB-KW"/>
</dbReference>
<proteinExistence type="inferred from homology"/>
<sequence length="301" mass="32979">MELRHLRYFVAVAENKGFGVAARLLSVSQSAISEQVRDLEDEVGTALFDRSNRRIGLTAEGEQFLEDARGILRLADQAVENIQRSLRGEVGTLTIGFFTGGTGSFFPQLIKEFRRRFKGVRVQLMEMPPGLQHRALQNGALDIGFTRAVQSVDARVLSSEHFQTEAIYAVLPIDHPLAKRRSILLRDLAQEQFVLNDRKYSPAVADKIFALCAQAGFSPQLGASATNAPGAIALVQAGEGIAILPGGSRLLNNKDVVFVPLADKGATVELVIAWSSQHETPVIRSFLELARKKSRKTDRTG</sequence>
<dbReference type="GO" id="GO:0032993">
    <property type="term" value="C:protein-DNA complex"/>
    <property type="evidence" value="ECO:0007669"/>
    <property type="project" value="TreeGrafter"/>
</dbReference>
<dbReference type="AlphaFoldDB" id="A0A239M0P4"/>
<keyword evidence="3" id="KW-0238">DNA-binding</keyword>
<evidence type="ECO:0000259" key="5">
    <source>
        <dbReference type="PROSITE" id="PS50931"/>
    </source>
</evidence>
<dbReference type="SUPFAM" id="SSF46785">
    <property type="entry name" value="Winged helix' DNA-binding domain"/>
    <property type="match status" value="1"/>
</dbReference>
<dbReference type="FunFam" id="1.10.10.10:FF:000001">
    <property type="entry name" value="LysR family transcriptional regulator"/>
    <property type="match status" value="1"/>
</dbReference>
<dbReference type="PANTHER" id="PTHR30346:SF0">
    <property type="entry name" value="HCA OPERON TRANSCRIPTIONAL ACTIVATOR HCAR"/>
    <property type="match status" value="1"/>
</dbReference>
<evidence type="ECO:0000256" key="2">
    <source>
        <dbReference type="ARBA" id="ARBA00023015"/>
    </source>
</evidence>
<dbReference type="InterPro" id="IPR005119">
    <property type="entry name" value="LysR_subst-bd"/>
</dbReference>
<keyword evidence="2" id="KW-0805">Transcription regulation</keyword>
<keyword evidence="7" id="KW-1185">Reference proteome</keyword>
<feature type="domain" description="HTH lysR-type" evidence="5">
    <location>
        <begin position="1"/>
        <end position="58"/>
    </location>
</feature>
<evidence type="ECO:0000313" key="7">
    <source>
        <dbReference type="Proteomes" id="UP000198356"/>
    </source>
</evidence>
<dbReference type="Gene3D" id="3.40.190.10">
    <property type="entry name" value="Periplasmic binding protein-like II"/>
    <property type="match status" value="2"/>
</dbReference>
<dbReference type="InterPro" id="IPR036388">
    <property type="entry name" value="WH-like_DNA-bd_sf"/>
</dbReference>
<dbReference type="CDD" id="cd08414">
    <property type="entry name" value="PBP2_LTTR_aromatics_like"/>
    <property type="match status" value="1"/>
</dbReference>
<dbReference type="Gene3D" id="1.10.10.10">
    <property type="entry name" value="Winged helix-like DNA-binding domain superfamily/Winged helix DNA-binding domain"/>
    <property type="match status" value="1"/>
</dbReference>
<dbReference type="Pfam" id="PF03466">
    <property type="entry name" value="LysR_substrate"/>
    <property type="match status" value="1"/>
</dbReference>
<dbReference type="InterPro" id="IPR000847">
    <property type="entry name" value="LysR_HTH_N"/>
</dbReference>
<dbReference type="GO" id="GO:0003700">
    <property type="term" value="F:DNA-binding transcription factor activity"/>
    <property type="evidence" value="ECO:0007669"/>
    <property type="project" value="InterPro"/>
</dbReference>
<evidence type="ECO:0000256" key="4">
    <source>
        <dbReference type="ARBA" id="ARBA00023163"/>
    </source>
</evidence>
<gene>
    <name evidence="6" type="ORF">SAMN05421770_10928</name>
</gene>
<dbReference type="PANTHER" id="PTHR30346">
    <property type="entry name" value="TRANSCRIPTIONAL DUAL REGULATOR HCAR-RELATED"/>
    <property type="match status" value="1"/>
</dbReference>
<evidence type="ECO:0000256" key="3">
    <source>
        <dbReference type="ARBA" id="ARBA00023125"/>
    </source>
</evidence>
<organism evidence="6 7">
    <name type="scientific">Granulicella rosea</name>
    <dbReference type="NCBI Taxonomy" id="474952"/>
    <lineage>
        <taxon>Bacteria</taxon>
        <taxon>Pseudomonadati</taxon>
        <taxon>Acidobacteriota</taxon>
        <taxon>Terriglobia</taxon>
        <taxon>Terriglobales</taxon>
        <taxon>Acidobacteriaceae</taxon>
        <taxon>Granulicella</taxon>
    </lineage>
</organism>
<comment type="similarity">
    <text evidence="1">Belongs to the LysR transcriptional regulatory family.</text>
</comment>
<keyword evidence="4" id="KW-0804">Transcription</keyword>